<sequence>MDAIEDHIIRRAHEFDRTNDWPQPFEAFVPPGESEARTGETIRAMQLDGKLTIADFEAEGLTGVEVVLGLGPRLARI</sequence>
<accession>A0ABT9NWC8</accession>
<reference evidence="1 2" key="1">
    <citation type="submission" date="2023-07" db="EMBL/GenBank/DDBJ databases">
        <title>Sequencing the genomes of 1000 actinobacteria strains.</title>
        <authorList>
            <person name="Klenk H.-P."/>
        </authorList>
    </citation>
    <scope>NUCLEOTIDE SEQUENCE [LARGE SCALE GENOMIC DNA]</scope>
    <source>
        <strain evidence="1 2">DSM 44388</strain>
    </source>
</reference>
<name>A0ABT9NWC8_9ACTN</name>
<organism evidence="1 2">
    <name type="scientific">Kineosporia succinea</name>
    <dbReference type="NCBI Taxonomy" id="84632"/>
    <lineage>
        <taxon>Bacteria</taxon>
        <taxon>Bacillati</taxon>
        <taxon>Actinomycetota</taxon>
        <taxon>Actinomycetes</taxon>
        <taxon>Kineosporiales</taxon>
        <taxon>Kineosporiaceae</taxon>
        <taxon>Kineosporia</taxon>
    </lineage>
</organism>
<dbReference type="RefSeq" id="WP_307237060.1">
    <property type="nucleotide sequence ID" value="NZ_JAUSQZ010000001.1"/>
</dbReference>
<dbReference type="EMBL" id="JAUSQZ010000001">
    <property type="protein sequence ID" value="MDP9824459.1"/>
    <property type="molecule type" value="Genomic_DNA"/>
</dbReference>
<evidence type="ECO:0000313" key="1">
    <source>
        <dbReference type="EMBL" id="MDP9824459.1"/>
    </source>
</evidence>
<protein>
    <submittedName>
        <fullName evidence="1">Uncharacterized protein</fullName>
    </submittedName>
</protein>
<proteinExistence type="predicted"/>
<comment type="caution">
    <text evidence="1">The sequence shown here is derived from an EMBL/GenBank/DDBJ whole genome shotgun (WGS) entry which is preliminary data.</text>
</comment>
<gene>
    <name evidence="1" type="ORF">J2S57_000208</name>
</gene>
<dbReference type="Proteomes" id="UP001235712">
    <property type="component" value="Unassembled WGS sequence"/>
</dbReference>
<evidence type="ECO:0000313" key="2">
    <source>
        <dbReference type="Proteomes" id="UP001235712"/>
    </source>
</evidence>
<keyword evidence="2" id="KW-1185">Reference proteome</keyword>